<sequence>MRRVISENAIKYTLKTYHCSVCPMHQDDKYYKVDKDISEGNSEYIRCKLPCALNTSLINPQLLMVLANISDISFPNPCGFPRCLSIPDPPFPCSASWTFIVLPCMLPSSVSSLFRTGTLSTDMVPSNECADFSKLTSIPHPAILACW</sequence>
<comment type="caution">
    <text evidence="1">The sequence shown here is derived from an EMBL/GenBank/DDBJ whole genome shotgun (WGS) entry which is preliminary data.</text>
</comment>
<dbReference type="EMBL" id="BMAW01007527">
    <property type="protein sequence ID" value="GFT04140.1"/>
    <property type="molecule type" value="Genomic_DNA"/>
</dbReference>
<reference evidence="1" key="1">
    <citation type="submission" date="2020-08" db="EMBL/GenBank/DDBJ databases">
        <title>Multicomponent nature underlies the extraordinary mechanical properties of spider dragline silk.</title>
        <authorList>
            <person name="Kono N."/>
            <person name="Nakamura H."/>
            <person name="Mori M."/>
            <person name="Yoshida Y."/>
            <person name="Ohtoshi R."/>
            <person name="Malay A.D."/>
            <person name="Moran D.A.P."/>
            <person name="Tomita M."/>
            <person name="Numata K."/>
            <person name="Arakawa K."/>
        </authorList>
    </citation>
    <scope>NUCLEOTIDE SEQUENCE</scope>
</reference>
<accession>A0A8X6NAJ3</accession>
<evidence type="ECO:0000313" key="2">
    <source>
        <dbReference type="Proteomes" id="UP000887013"/>
    </source>
</evidence>
<keyword evidence="2" id="KW-1185">Reference proteome</keyword>
<dbReference type="AlphaFoldDB" id="A0A8X6NAJ3"/>
<evidence type="ECO:0000313" key="1">
    <source>
        <dbReference type="EMBL" id="GFT04140.1"/>
    </source>
</evidence>
<dbReference type="Proteomes" id="UP000887013">
    <property type="component" value="Unassembled WGS sequence"/>
</dbReference>
<proteinExistence type="predicted"/>
<protein>
    <submittedName>
        <fullName evidence="1">Uncharacterized protein</fullName>
    </submittedName>
</protein>
<organism evidence="1 2">
    <name type="scientific">Nephila pilipes</name>
    <name type="common">Giant wood spider</name>
    <name type="synonym">Nephila maculata</name>
    <dbReference type="NCBI Taxonomy" id="299642"/>
    <lineage>
        <taxon>Eukaryota</taxon>
        <taxon>Metazoa</taxon>
        <taxon>Ecdysozoa</taxon>
        <taxon>Arthropoda</taxon>
        <taxon>Chelicerata</taxon>
        <taxon>Arachnida</taxon>
        <taxon>Araneae</taxon>
        <taxon>Araneomorphae</taxon>
        <taxon>Entelegynae</taxon>
        <taxon>Araneoidea</taxon>
        <taxon>Nephilidae</taxon>
        <taxon>Nephila</taxon>
    </lineage>
</organism>
<gene>
    <name evidence="1" type="ORF">NPIL_339561</name>
</gene>
<name>A0A8X6NAJ3_NEPPI</name>